<dbReference type="Proteomes" id="UP000005801">
    <property type="component" value="Unassembled WGS sequence"/>
</dbReference>
<gene>
    <name evidence="1" type="ORF">PPSIR1_33319</name>
</gene>
<evidence type="ECO:0000313" key="2">
    <source>
        <dbReference type="Proteomes" id="UP000005801"/>
    </source>
</evidence>
<dbReference type="EMBL" id="ABCS01000030">
    <property type="protein sequence ID" value="EDM78497.1"/>
    <property type="molecule type" value="Genomic_DNA"/>
</dbReference>
<accession>A6G6M0</accession>
<evidence type="ECO:0000313" key="1">
    <source>
        <dbReference type="EMBL" id="EDM78497.1"/>
    </source>
</evidence>
<protein>
    <submittedName>
        <fullName evidence="1">Uncharacterized protein</fullName>
    </submittedName>
</protein>
<name>A6G6M0_9BACT</name>
<keyword evidence="2" id="KW-1185">Reference proteome</keyword>
<dbReference type="STRING" id="391625.PPSIR1_33319"/>
<proteinExistence type="predicted"/>
<dbReference type="AlphaFoldDB" id="A6G6M0"/>
<sequence>MKRVLDRALSELTGPIPELSAVVLSAAPDGLIAWCWTRDDKPEVALGFAALDRAATVCLEGLGASLRRRNLMLTAEDYYISAWPLYESNELDEHAAEGNDGRLPSRLVITMVFAGDIQRGMVLLHGTRIRLHLREALDRAWERDRDLRTGLVELLSQAEEPVELIHRLVESSGVDLRRLSRLDALNAQERERVRAAIGRLRVAPLLN</sequence>
<comment type="caution">
    <text evidence="1">The sequence shown here is derived from an EMBL/GenBank/DDBJ whole genome shotgun (WGS) entry which is preliminary data.</text>
</comment>
<organism evidence="1 2">
    <name type="scientific">Plesiocystis pacifica SIR-1</name>
    <dbReference type="NCBI Taxonomy" id="391625"/>
    <lineage>
        <taxon>Bacteria</taxon>
        <taxon>Pseudomonadati</taxon>
        <taxon>Myxococcota</taxon>
        <taxon>Polyangia</taxon>
        <taxon>Nannocystales</taxon>
        <taxon>Nannocystaceae</taxon>
        <taxon>Plesiocystis</taxon>
    </lineage>
</organism>
<reference evidence="1 2" key="1">
    <citation type="submission" date="2007-06" db="EMBL/GenBank/DDBJ databases">
        <authorList>
            <person name="Shimkets L."/>
            <person name="Ferriera S."/>
            <person name="Johnson J."/>
            <person name="Kravitz S."/>
            <person name="Beeson K."/>
            <person name="Sutton G."/>
            <person name="Rogers Y.-H."/>
            <person name="Friedman R."/>
            <person name="Frazier M."/>
            <person name="Venter J.C."/>
        </authorList>
    </citation>
    <scope>NUCLEOTIDE SEQUENCE [LARGE SCALE GENOMIC DNA]</scope>
    <source>
        <strain evidence="1 2">SIR-1</strain>
    </source>
</reference>